<evidence type="ECO:0000313" key="7">
    <source>
        <dbReference type="Proteomes" id="UP000042527"/>
    </source>
</evidence>
<evidence type="ECO:0000256" key="1">
    <source>
        <dbReference type="ARBA" id="ARBA00001561"/>
    </source>
</evidence>
<sequence>MNTLNIFLSALKFFNIPSDNKKGRLQATVMNGDKRIKTVLYAIIFFVFTSAIFAEGDYVSALDTAEKLNTFLSWDPLSEDFYFSKSGHRAQCRVGLPMMLLSGKELVFIAPPKIINSVLSISKETAIRLESFFGYSLEQPIYRIGAILIDPGHGGKDPGTHGSYTENGKTIVVKEKDITLKTSKELYELLKVRYPDKKILMTRYDDSFPTLDERVEMANSVKLNKYEAILYISVHANYSWNSKASGFEVWYLPPEYRREVISKDAVSKEIFPIVNSMLEEEFTMESIMIAQSILDGLDASIGKQSKKRGIMEQAWFVVRNAKMPSVLIELGFVSNPTEVRLLNTPSYLKKCAEGIYNGLVSFITHFEGSGGFTGEGRKKL</sequence>
<dbReference type="PANTHER" id="PTHR30404:SF0">
    <property type="entry name" value="N-ACETYLMURAMOYL-L-ALANINE AMIDASE AMIC"/>
    <property type="match status" value="1"/>
</dbReference>
<dbReference type="AlphaFoldDB" id="A0A0B7GX06"/>
<evidence type="ECO:0000256" key="4">
    <source>
        <dbReference type="SAM" id="Phobius"/>
    </source>
</evidence>
<feature type="transmembrane region" description="Helical" evidence="4">
    <location>
        <begin position="38"/>
        <end position="54"/>
    </location>
</feature>
<keyword evidence="4" id="KW-0812">Transmembrane</keyword>
<dbReference type="EC" id="3.5.1.28" evidence="2"/>
<comment type="catalytic activity">
    <reaction evidence="1">
        <text>Hydrolyzes the link between N-acetylmuramoyl residues and L-amino acid residues in certain cell-wall glycopeptides.</text>
        <dbReference type="EC" id="3.5.1.28"/>
    </reaction>
</comment>
<name>A0A0B7GX06_TREPH</name>
<dbReference type="InterPro" id="IPR036582">
    <property type="entry name" value="Mao_N_sf"/>
</dbReference>
<evidence type="ECO:0000256" key="3">
    <source>
        <dbReference type="ARBA" id="ARBA00022801"/>
    </source>
</evidence>
<evidence type="ECO:0000259" key="5">
    <source>
        <dbReference type="SMART" id="SM00646"/>
    </source>
</evidence>
<keyword evidence="7" id="KW-1185">Reference proteome</keyword>
<keyword evidence="3 6" id="KW-0378">Hydrolase</keyword>
<protein>
    <recommendedName>
        <fullName evidence="2">N-acetylmuramoyl-L-alanine amidase</fullName>
        <ecNumber evidence="2">3.5.1.28</ecNumber>
    </recommendedName>
</protein>
<dbReference type="SMART" id="SM00646">
    <property type="entry name" value="Ami_3"/>
    <property type="match status" value="1"/>
</dbReference>
<proteinExistence type="predicted"/>
<dbReference type="GO" id="GO:0008745">
    <property type="term" value="F:N-acetylmuramoyl-L-alanine amidase activity"/>
    <property type="evidence" value="ECO:0007669"/>
    <property type="project" value="UniProtKB-EC"/>
</dbReference>
<dbReference type="InterPro" id="IPR050695">
    <property type="entry name" value="N-acetylmuramoyl_amidase_3"/>
</dbReference>
<organism evidence="6 7">
    <name type="scientific">Treponema phagedenis</name>
    <dbReference type="NCBI Taxonomy" id="162"/>
    <lineage>
        <taxon>Bacteria</taxon>
        <taxon>Pseudomonadati</taxon>
        <taxon>Spirochaetota</taxon>
        <taxon>Spirochaetia</taxon>
        <taxon>Spirochaetales</taxon>
        <taxon>Treponemataceae</taxon>
        <taxon>Treponema</taxon>
    </lineage>
</organism>
<evidence type="ECO:0000256" key="2">
    <source>
        <dbReference type="ARBA" id="ARBA00011901"/>
    </source>
</evidence>
<dbReference type="GO" id="GO:0009253">
    <property type="term" value="P:peptidoglycan catabolic process"/>
    <property type="evidence" value="ECO:0007669"/>
    <property type="project" value="InterPro"/>
</dbReference>
<evidence type="ECO:0000313" key="6">
    <source>
        <dbReference type="EMBL" id="CEM63214.1"/>
    </source>
</evidence>
<dbReference type="SUPFAM" id="SSF55383">
    <property type="entry name" value="Copper amine oxidase, domain N"/>
    <property type="match status" value="1"/>
</dbReference>
<dbReference type="Pfam" id="PF01520">
    <property type="entry name" value="Amidase_3"/>
    <property type="match status" value="1"/>
</dbReference>
<feature type="domain" description="MurNAc-LAA" evidence="5">
    <location>
        <begin position="215"/>
        <end position="360"/>
    </location>
</feature>
<dbReference type="PANTHER" id="PTHR30404">
    <property type="entry name" value="N-ACETYLMURAMOYL-L-ALANINE AMIDASE"/>
    <property type="match status" value="1"/>
</dbReference>
<dbReference type="GO" id="GO:0030288">
    <property type="term" value="C:outer membrane-bounded periplasmic space"/>
    <property type="evidence" value="ECO:0007669"/>
    <property type="project" value="TreeGrafter"/>
</dbReference>
<dbReference type="Proteomes" id="UP000042527">
    <property type="component" value="Unassembled WGS sequence"/>
</dbReference>
<keyword evidence="4" id="KW-1133">Transmembrane helix</keyword>
<gene>
    <name evidence="6" type="ORF">TPHV1_70077</name>
</gene>
<dbReference type="Gene3D" id="3.40.630.40">
    <property type="entry name" value="Zn-dependent exopeptidases"/>
    <property type="match status" value="1"/>
</dbReference>
<dbReference type="CDD" id="cd02696">
    <property type="entry name" value="MurNAc-LAA"/>
    <property type="match status" value="1"/>
</dbReference>
<dbReference type="EMBL" id="CDNC01000049">
    <property type="protein sequence ID" value="CEM63214.1"/>
    <property type="molecule type" value="Genomic_DNA"/>
</dbReference>
<reference evidence="7" key="1">
    <citation type="submission" date="2015-01" db="EMBL/GenBank/DDBJ databases">
        <authorList>
            <person name="Manzoor Shahid"/>
            <person name="Zubair Saima"/>
        </authorList>
    </citation>
    <scope>NUCLEOTIDE SEQUENCE [LARGE SCALE GENOMIC DNA]</scope>
    <source>
        <strain evidence="7">V1</strain>
    </source>
</reference>
<keyword evidence="4" id="KW-0472">Membrane</keyword>
<dbReference type="SUPFAM" id="SSF53187">
    <property type="entry name" value="Zn-dependent exopeptidases"/>
    <property type="match status" value="1"/>
</dbReference>
<accession>A0A0B7GX06</accession>
<dbReference type="InterPro" id="IPR002508">
    <property type="entry name" value="MurNAc-LAA_cat"/>
</dbReference>